<keyword evidence="6" id="KW-0808">Transferase</keyword>
<evidence type="ECO:0000313" key="7">
    <source>
        <dbReference type="Proteomes" id="UP000703269"/>
    </source>
</evidence>
<dbReference type="InterPro" id="IPR011009">
    <property type="entry name" value="Kinase-like_dom_sf"/>
</dbReference>
<dbReference type="PROSITE" id="PS00108">
    <property type="entry name" value="PROTEIN_KINASE_ST"/>
    <property type="match status" value="1"/>
</dbReference>
<dbReference type="OrthoDB" id="4062651at2759"/>
<feature type="binding site" evidence="3">
    <location>
        <position position="160"/>
    </location>
    <ligand>
        <name>ATP</name>
        <dbReference type="ChEBI" id="CHEBI:30616"/>
    </ligand>
</feature>
<feature type="region of interest" description="Disordered" evidence="4">
    <location>
        <begin position="473"/>
        <end position="591"/>
    </location>
</feature>
<dbReference type="Proteomes" id="UP000703269">
    <property type="component" value="Unassembled WGS sequence"/>
</dbReference>
<dbReference type="GO" id="GO:0005737">
    <property type="term" value="C:cytoplasm"/>
    <property type="evidence" value="ECO:0007669"/>
    <property type="project" value="TreeGrafter"/>
</dbReference>
<feature type="compositionally biased region" description="Basic residues" evidence="4">
    <location>
        <begin position="315"/>
        <end position="325"/>
    </location>
</feature>
<feature type="region of interest" description="Disordered" evidence="4">
    <location>
        <begin position="719"/>
        <end position="746"/>
    </location>
</feature>
<keyword evidence="1 3" id="KW-0547">Nucleotide-binding</keyword>
<name>A0A9P3GAP9_9APHY</name>
<sequence length="746" mass="80979">MHTDRLSHNLTFHQPPADPYGRGRELPAIFTGTEVRGEDDMKLFGLPEETVQSPDSDQKASEQFLIAPHAGFKSQSAPDPFEASFFSPPVSQSDFAETDVSASPAAMFLSAFSPMTASSSLPDAEGEEVAGYVLGPIVGHGAFAIVRRASSSQGGTVAVKIVRRSDLDKQEDPAKARAALDHEAAVWASLSHENILPLFSSSHTPYADFFVTLYCPAGSLFDILKRDGRPALPLDETGRMYRQVVKGLRYMHEVAGVVHRDLKLENVLVDDMGVCRIGDFGMAKRIGELESDADEEDRPTRSARAQTIAPSRSLREKRSRSRKASHGPSAITTHLSLLQHRSGPRHRNSSPLPGPSEAKQVRFVPGSLPYASPELLTPPNSTTAHRVHPAQDIWALGVMLYTLLTGRMPFADSFEPRLQMKILAGVYEMPEGVGKGAESVLEGCLERSVQDRWTIDMVDEVAWGIGCDSPDDEASYPSDMLPPTRSRSQSRPASVPEHALVDDDGPSSPVMERGNSRSRSGRSRSRLSAFHPYHHDHHFPTHHESDPSMSVVSPSILRSISTSSGSTSSTLESPRSFIPQSSAERGRGSHVSFEHALLSGSRSRSPSDSPLSPIDVATVLATRGRKPSRATAPPSPHELHRLVQLPEHGPPSAESLHDIDSALAVDSPQRVTRSASRDAWARTRPALRRASIDADKSRAESVPPHSLCSMPWSAQSFQTGRARTAAATPTLHGKAPGLRSRSVCRP</sequence>
<dbReference type="GO" id="GO:0000226">
    <property type="term" value="P:microtubule cytoskeleton organization"/>
    <property type="evidence" value="ECO:0007669"/>
    <property type="project" value="TreeGrafter"/>
</dbReference>
<dbReference type="InterPro" id="IPR000719">
    <property type="entry name" value="Prot_kinase_dom"/>
</dbReference>
<feature type="domain" description="Protein kinase" evidence="5">
    <location>
        <begin position="132"/>
        <end position="464"/>
    </location>
</feature>
<dbReference type="InterPro" id="IPR008271">
    <property type="entry name" value="Ser/Thr_kinase_AS"/>
</dbReference>
<dbReference type="SMART" id="SM00220">
    <property type="entry name" value="S_TKc"/>
    <property type="match status" value="1"/>
</dbReference>
<dbReference type="PANTHER" id="PTHR24346:SF76">
    <property type="entry name" value="NON-SPECIFIC SERINE_THREONINE PROTEIN KINASE"/>
    <property type="match status" value="1"/>
</dbReference>
<keyword evidence="7" id="KW-1185">Reference proteome</keyword>
<feature type="compositionally biased region" description="Low complexity" evidence="4">
    <location>
        <begin position="719"/>
        <end position="730"/>
    </location>
</feature>
<reference evidence="6 7" key="1">
    <citation type="submission" date="2021-08" db="EMBL/GenBank/DDBJ databases">
        <title>Draft Genome Sequence of Phanerochaete sordida strain YK-624.</title>
        <authorList>
            <person name="Mori T."/>
            <person name="Dohra H."/>
            <person name="Suzuki T."/>
            <person name="Kawagishi H."/>
            <person name="Hirai H."/>
        </authorList>
    </citation>
    <scope>NUCLEOTIDE SEQUENCE [LARGE SCALE GENOMIC DNA]</scope>
    <source>
        <strain evidence="6 7">YK-624</strain>
    </source>
</reference>
<feature type="compositionally biased region" description="Low complexity" evidence="4">
    <location>
        <begin position="553"/>
        <end position="576"/>
    </location>
</feature>
<dbReference type="GO" id="GO:0005524">
    <property type="term" value="F:ATP binding"/>
    <property type="evidence" value="ECO:0007669"/>
    <property type="project" value="UniProtKB-UniRule"/>
</dbReference>
<dbReference type="Pfam" id="PF00069">
    <property type="entry name" value="Pkinase"/>
    <property type="match status" value="2"/>
</dbReference>
<evidence type="ECO:0000256" key="1">
    <source>
        <dbReference type="ARBA" id="ARBA00022741"/>
    </source>
</evidence>
<keyword evidence="6" id="KW-0418">Kinase</keyword>
<dbReference type="InterPro" id="IPR017441">
    <property type="entry name" value="Protein_kinase_ATP_BS"/>
</dbReference>
<evidence type="ECO:0000256" key="4">
    <source>
        <dbReference type="SAM" id="MobiDB-lite"/>
    </source>
</evidence>
<dbReference type="PANTHER" id="PTHR24346">
    <property type="entry name" value="MAP/MICROTUBULE AFFINITY-REGULATING KINASE"/>
    <property type="match status" value="1"/>
</dbReference>
<evidence type="ECO:0000259" key="5">
    <source>
        <dbReference type="PROSITE" id="PS50011"/>
    </source>
</evidence>
<dbReference type="EMBL" id="BPQB01000027">
    <property type="protein sequence ID" value="GJE92568.1"/>
    <property type="molecule type" value="Genomic_DNA"/>
</dbReference>
<organism evidence="6 7">
    <name type="scientific">Phanerochaete sordida</name>
    <dbReference type="NCBI Taxonomy" id="48140"/>
    <lineage>
        <taxon>Eukaryota</taxon>
        <taxon>Fungi</taxon>
        <taxon>Dikarya</taxon>
        <taxon>Basidiomycota</taxon>
        <taxon>Agaricomycotina</taxon>
        <taxon>Agaricomycetes</taxon>
        <taxon>Polyporales</taxon>
        <taxon>Phanerochaetaceae</taxon>
        <taxon>Phanerochaete</taxon>
    </lineage>
</organism>
<evidence type="ECO:0000313" key="6">
    <source>
        <dbReference type="EMBL" id="GJE92568.1"/>
    </source>
</evidence>
<dbReference type="PROSITE" id="PS50011">
    <property type="entry name" value="PROTEIN_KINASE_DOM"/>
    <property type="match status" value="1"/>
</dbReference>
<dbReference type="GO" id="GO:0004674">
    <property type="term" value="F:protein serine/threonine kinase activity"/>
    <property type="evidence" value="ECO:0007669"/>
    <property type="project" value="TreeGrafter"/>
</dbReference>
<dbReference type="SUPFAM" id="SSF56112">
    <property type="entry name" value="Protein kinase-like (PK-like)"/>
    <property type="match status" value="1"/>
</dbReference>
<gene>
    <name evidence="6" type="ORF">PsYK624_087230</name>
</gene>
<feature type="region of interest" description="Disordered" evidence="4">
    <location>
        <begin position="1"/>
        <end position="24"/>
    </location>
</feature>
<comment type="caution">
    <text evidence="6">The sequence shown here is derived from an EMBL/GenBank/DDBJ whole genome shotgun (WGS) entry which is preliminary data.</text>
</comment>
<dbReference type="AlphaFoldDB" id="A0A9P3GAP9"/>
<dbReference type="PROSITE" id="PS00107">
    <property type="entry name" value="PROTEIN_KINASE_ATP"/>
    <property type="match status" value="1"/>
</dbReference>
<dbReference type="GO" id="GO:0035556">
    <property type="term" value="P:intracellular signal transduction"/>
    <property type="evidence" value="ECO:0007669"/>
    <property type="project" value="TreeGrafter"/>
</dbReference>
<proteinExistence type="predicted"/>
<keyword evidence="2 3" id="KW-0067">ATP-binding</keyword>
<feature type="region of interest" description="Disordered" evidence="4">
    <location>
        <begin position="290"/>
        <end position="360"/>
    </location>
</feature>
<evidence type="ECO:0000256" key="2">
    <source>
        <dbReference type="ARBA" id="ARBA00022840"/>
    </source>
</evidence>
<dbReference type="Gene3D" id="1.10.510.10">
    <property type="entry name" value="Transferase(Phosphotransferase) domain 1"/>
    <property type="match status" value="2"/>
</dbReference>
<protein>
    <submittedName>
        <fullName evidence="6">Kinase-like domain-containing protein</fullName>
    </submittedName>
</protein>
<evidence type="ECO:0000256" key="3">
    <source>
        <dbReference type="PROSITE-ProRule" id="PRU10141"/>
    </source>
</evidence>
<accession>A0A9P3GAP9</accession>